<dbReference type="Proteomes" id="UP000035932">
    <property type="component" value="Unassembled WGS sequence"/>
</dbReference>
<dbReference type="PATRIC" id="fig|66430.4.peg.2699"/>
<name>A0A0J7A9J1_9ACTN</name>
<reference evidence="1 2" key="1">
    <citation type="submission" date="2015-06" db="EMBL/GenBank/DDBJ databases">
        <title>Recapitulation of the evolution of biosynthetic gene clusters reveals hidden chemical diversity on bacterial genomes.</title>
        <authorList>
            <person name="Cruz-Morales P."/>
            <person name="Martinez-Guerrero C."/>
            <person name="Morales-Escalante M.A."/>
            <person name="Yanez-Guerra L.A."/>
            <person name="Kopp J.F."/>
            <person name="Feldmann J."/>
            <person name="Ramos-Aboites H.E."/>
            <person name="Barona-Gomez F."/>
        </authorList>
    </citation>
    <scope>NUCLEOTIDE SEQUENCE [LARGE SCALE GENOMIC DNA]</scope>
    <source>
        <strain evidence="1 2">ATCC 31245</strain>
    </source>
</reference>
<accession>A0A0J7A9J1</accession>
<protein>
    <submittedName>
        <fullName evidence="1">Plasmid transfer protein</fullName>
    </submittedName>
</protein>
<dbReference type="STRING" id="66430.ACS04_31690"/>
<evidence type="ECO:0000313" key="1">
    <source>
        <dbReference type="EMBL" id="KMO93991.1"/>
    </source>
</evidence>
<proteinExistence type="predicted"/>
<feature type="non-terminal residue" evidence="1">
    <location>
        <position position="79"/>
    </location>
</feature>
<gene>
    <name evidence="1" type="ORF">ACS04_31690</name>
</gene>
<dbReference type="EMBL" id="LFML01000151">
    <property type="protein sequence ID" value="KMO93991.1"/>
    <property type="molecule type" value="Genomic_DNA"/>
</dbReference>
<dbReference type="AlphaFoldDB" id="A0A0J7A9J1"/>
<comment type="caution">
    <text evidence="1">The sequence shown here is derived from an EMBL/GenBank/DDBJ whole genome shotgun (WGS) entry which is preliminary data.</text>
</comment>
<evidence type="ECO:0000313" key="2">
    <source>
        <dbReference type="Proteomes" id="UP000035932"/>
    </source>
</evidence>
<keyword evidence="2" id="KW-1185">Reference proteome</keyword>
<sequence>MFWAVAGLPVARVRFAVTYRATMDVCGLTVQPSRLRAFLIRNVARRSDVQPVPPKVRRVRGSSTGMRVTLRLPAGLEPA</sequence>
<organism evidence="1 2">
    <name type="scientific">Streptomyces roseus</name>
    <dbReference type="NCBI Taxonomy" id="66430"/>
    <lineage>
        <taxon>Bacteria</taxon>
        <taxon>Bacillati</taxon>
        <taxon>Actinomycetota</taxon>
        <taxon>Actinomycetes</taxon>
        <taxon>Kitasatosporales</taxon>
        <taxon>Streptomycetaceae</taxon>
        <taxon>Streptomyces</taxon>
    </lineage>
</organism>